<evidence type="ECO:0000313" key="3">
    <source>
        <dbReference type="Proteomes" id="UP000039865"/>
    </source>
</evidence>
<dbReference type="Pfam" id="PF07534">
    <property type="entry name" value="TLD"/>
    <property type="match status" value="1"/>
</dbReference>
<keyword evidence="3" id="KW-1185">Reference proteome</keyword>
<dbReference type="InParanoid" id="A0A078AAW6"/>
<accession>A0A078AAW6</accession>
<protein>
    <recommendedName>
        <fullName evidence="1">TLDc domain-containing protein</fullName>
    </recommendedName>
</protein>
<evidence type="ECO:0000313" key="2">
    <source>
        <dbReference type="EMBL" id="CDW79395.1"/>
    </source>
</evidence>
<proteinExistence type="predicted"/>
<dbReference type="AlphaFoldDB" id="A0A078AAW6"/>
<organism evidence="2 3">
    <name type="scientific">Stylonychia lemnae</name>
    <name type="common">Ciliate</name>
    <dbReference type="NCBI Taxonomy" id="5949"/>
    <lineage>
        <taxon>Eukaryota</taxon>
        <taxon>Sar</taxon>
        <taxon>Alveolata</taxon>
        <taxon>Ciliophora</taxon>
        <taxon>Intramacronucleata</taxon>
        <taxon>Spirotrichea</taxon>
        <taxon>Stichotrichia</taxon>
        <taxon>Sporadotrichida</taxon>
        <taxon>Oxytrichidae</taxon>
        <taxon>Stylonychinae</taxon>
        <taxon>Stylonychia</taxon>
    </lineage>
</organism>
<dbReference type="InterPro" id="IPR006571">
    <property type="entry name" value="TLDc_dom"/>
</dbReference>
<feature type="domain" description="TLDc" evidence="1">
    <location>
        <begin position="55"/>
        <end position="231"/>
    </location>
</feature>
<dbReference type="OrthoDB" id="25620at2759"/>
<sequence length="235" mass="26882">MPQLMIIKALVQLLKGVILRVILLEKYKIGIQPQQLQNSNQILGAERSKPDQAAVVVKKRIIKEEEKKVQMNKFDNPKTQISFNQIYMGSRDGFKAKDFHSRCDNKGPTVCFILSDSGNVFGGFVTKSWKSQYSWEGDINAFIFSLTHRTIHPYYNQNNTAIKNDPNQSWNQGYGDISIKDRCNEVNSNTSWLGWSYALPHGFSFTETQSKTYLGGMINFKVLDIEVFQVLKKIS</sequence>
<evidence type="ECO:0000259" key="1">
    <source>
        <dbReference type="PROSITE" id="PS51886"/>
    </source>
</evidence>
<gene>
    <name evidence="2" type="primary">Contig5607.g6001</name>
    <name evidence="2" type="ORF">STYLEM_8383</name>
</gene>
<dbReference type="EMBL" id="CCKQ01007955">
    <property type="protein sequence ID" value="CDW79395.1"/>
    <property type="molecule type" value="Genomic_DNA"/>
</dbReference>
<reference evidence="2 3" key="1">
    <citation type="submission" date="2014-06" db="EMBL/GenBank/DDBJ databases">
        <authorList>
            <person name="Swart Estienne"/>
        </authorList>
    </citation>
    <scope>NUCLEOTIDE SEQUENCE [LARGE SCALE GENOMIC DNA]</scope>
    <source>
        <strain evidence="2 3">130c</strain>
    </source>
</reference>
<dbReference type="Proteomes" id="UP000039865">
    <property type="component" value="Unassembled WGS sequence"/>
</dbReference>
<dbReference type="PROSITE" id="PS51886">
    <property type="entry name" value="TLDC"/>
    <property type="match status" value="1"/>
</dbReference>
<name>A0A078AAW6_STYLE</name>